<organism evidence="1 2">
    <name type="scientific">Entomophthora muscae</name>
    <dbReference type="NCBI Taxonomy" id="34485"/>
    <lineage>
        <taxon>Eukaryota</taxon>
        <taxon>Fungi</taxon>
        <taxon>Fungi incertae sedis</taxon>
        <taxon>Zoopagomycota</taxon>
        <taxon>Entomophthoromycotina</taxon>
        <taxon>Entomophthoromycetes</taxon>
        <taxon>Entomophthorales</taxon>
        <taxon>Entomophthoraceae</taxon>
        <taxon>Entomophthora</taxon>
    </lineage>
</organism>
<sequence length="89" mass="9416">MKYAKFVFHLVALISCAPSTSEPRALPRLGSAYKSSTNEVVRVPDQQLVNALGEIQGSCGTQCSSLPLGNSRMGGSGRGQARGRGGRRH</sequence>
<accession>A0ACC2T0S9</accession>
<dbReference type="Proteomes" id="UP001165960">
    <property type="component" value="Unassembled WGS sequence"/>
</dbReference>
<comment type="caution">
    <text evidence="1">The sequence shown here is derived from an EMBL/GenBank/DDBJ whole genome shotgun (WGS) entry which is preliminary data.</text>
</comment>
<dbReference type="EMBL" id="QTSX02003760">
    <property type="protein sequence ID" value="KAJ9068258.1"/>
    <property type="molecule type" value="Genomic_DNA"/>
</dbReference>
<evidence type="ECO:0000313" key="2">
    <source>
        <dbReference type="Proteomes" id="UP001165960"/>
    </source>
</evidence>
<evidence type="ECO:0000313" key="1">
    <source>
        <dbReference type="EMBL" id="KAJ9068258.1"/>
    </source>
</evidence>
<gene>
    <name evidence="1" type="ORF">DSO57_1030486</name>
</gene>
<reference evidence="1" key="1">
    <citation type="submission" date="2022-04" db="EMBL/GenBank/DDBJ databases">
        <title>Genome of the entomopathogenic fungus Entomophthora muscae.</title>
        <authorList>
            <person name="Elya C."/>
            <person name="Lovett B.R."/>
            <person name="Lee E."/>
            <person name="Macias A.M."/>
            <person name="Hajek A.E."/>
            <person name="De Bivort B.L."/>
            <person name="Kasson M.T."/>
            <person name="De Fine Licht H.H."/>
            <person name="Stajich J.E."/>
        </authorList>
    </citation>
    <scope>NUCLEOTIDE SEQUENCE</scope>
    <source>
        <strain evidence="1">Berkeley</strain>
    </source>
</reference>
<keyword evidence="2" id="KW-1185">Reference proteome</keyword>
<name>A0ACC2T0S9_9FUNG</name>
<protein>
    <submittedName>
        <fullName evidence="1">Uncharacterized protein</fullName>
    </submittedName>
</protein>
<proteinExistence type="predicted"/>